<comment type="caution">
    <text evidence="1">The sequence shown here is derived from an EMBL/GenBank/DDBJ whole genome shotgun (WGS) entry which is preliminary data.</text>
</comment>
<proteinExistence type="predicted"/>
<dbReference type="Proteomes" id="UP000287651">
    <property type="component" value="Unassembled WGS sequence"/>
</dbReference>
<protein>
    <submittedName>
        <fullName evidence="1">Uncharacterized protein</fullName>
    </submittedName>
</protein>
<dbReference type="AlphaFoldDB" id="A0A426Y9J9"/>
<organism evidence="1 2">
    <name type="scientific">Ensete ventricosum</name>
    <name type="common">Abyssinian banana</name>
    <name type="synonym">Musa ensete</name>
    <dbReference type="NCBI Taxonomy" id="4639"/>
    <lineage>
        <taxon>Eukaryota</taxon>
        <taxon>Viridiplantae</taxon>
        <taxon>Streptophyta</taxon>
        <taxon>Embryophyta</taxon>
        <taxon>Tracheophyta</taxon>
        <taxon>Spermatophyta</taxon>
        <taxon>Magnoliopsida</taxon>
        <taxon>Liliopsida</taxon>
        <taxon>Zingiberales</taxon>
        <taxon>Musaceae</taxon>
        <taxon>Ensete</taxon>
    </lineage>
</organism>
<sequence>MGPHNGVQAVSTRGAPRWQSEVGVSECSDCDFDASLSNLAGLFLQDKTSWVMGSRGGPSDDQVRIISKGEVRRPLLRRRSFFSSLVEVGRESQRVPMEGP</sequence>
<gene>
    <name evidence="1" type="ORF">B296_00015467</name>
</gene>
<dbReference type="EMBL" id="AMZH03013972">
    <property type="protein sequence ID" value="RRT48413.1"/>
    <property type="molecule type" value="Genomic_DNA"/>
</dbReference>
<evidence type="ECO:0000313" key="2">
    <source>
        <dbReference type="Proteomes" id="UP000287651"/>
    </source>
</evidence>
<evidence type="ECO:0000313" key="1">
    <source>
        <dbReference type="EMBL" id="RRT48413.1"/>
    </source>
</evidence>
<reference evidence="1 2" key="1">
    <citation type="journal article" date="2014" name="Agronomy (Basel)">
        <title>A Draft Genome Sequence for Ensete ventricosum, the Drought-Tolerant Tree Against Hunger.</title>
        <authorList>
            <person name="Harrison J."/>
            <person name="Moore K.A."/>
            <person name="Paszkiewicz K."/>
            <person name="Jones T."/>
            <person name="Grant M."/>
            <person name="Ambacheew D."/>
            <person name="Muzemil S."/>
            <person name="Studholme D.J."/>
        </authorList>
    </citation>
    <scope>NUCLEOTIDE SEQUENCE [LARGE SCALE GENOMIC DNA]</scope>
</reference>
<name>A0A426Y9J9_ENSVE</name>
<accession>A0A426Y9J9</accession>